<proteinExistence type="predicted"/>
<dbReference type="WBParaSite" id="NBR_0002195401-mRNA-1">
    <property type="protein sequence ID" value="NBR_0002195401-mRNA-1"/>
    <property type="gene ID" value="NBR_0002195401"/>
</dbReference>
<evidence type="ECO:0000313" key="4">
    <source>
        <dbReference type="WBParaSite" id="NBR_0002195401-mRNA-1"/>
    </source>
</evidence>
<feature type="region of interest" description="Disordered" evidence="1">
    <location>
        <begin position="34"/>
        <end position="101"/>
    </location>
</feature>
<name>A0A0N4YXI2_NIPBR</name>
<sequence>MELGRHPLSFAFVQFTEPDACKSICFCSQCSNDGEKGKEPGTGPTPPASSFTNKNVIETSSTTNLRPKRDVNETSTTTGSHNKDGTYSTQTNDQDLAYDRT</sequence>
<evidence type="ECO:0000313" key="3">
    <source>
        <dbReference type="Proteomes" id="UP000271162"/>
    </source>
</evidence>
<organism evidence="4">
    <name type="scientific">Nippostrongylus brasiliensis</name>
    <name type="common">Rat hookworm</name>
    <dbReference type="NCBI Taxonomy" id="27835"/>
    <lineage>
        <taxon>Eukaryota</taxon>
        <taxon>Metazoa</taxon>
        <taxon>Ecdysozoa</taxon>
        <taxon>Nematoda</taxon>
        <taxon>Chromadorea</taxon>
        <taxon>Rhabditida</taxon>
        <taxon>Rhabditina</taxon>
        <taxon>Rhabditomorpha</taxon>
        <taxon>Strongyloidea</taxon>
        <taxon>Heligmosomidae</taxon>
        <taxon>Nippostrongylus</taxon>
    </lineage>
</organism>
<feature type="compositionally biased region" description="Polar residues" evidence="1">
    <location>
        <begin position="73"/>
        <end position="94"/>
    </location>
</feature>
<dbReference type="AlphaFoldDB" id="A0A0N4YXI2"/>
<accession>A0A0N4YXI2</accession>
<feature type="compositionally biased region" description="Polar residues" evidence="1">
    <location>
        <begin position="48"/>
        <end position="65"/>
    </location>
</feature>
<dbReference type="EMBL" id="UYSL01027142">
    <property type="protein sequence ID" value="VDL86439.1"/>
    <property type="molecule type" value="Genomic_DNA"/>
</dbReference>
<reference evidence="2 3" key="2">
    <citation type="submission" date="2018-11" db="EMBL/GenBank/DDBJ databases">
        <authorList>
            <consortium name="Pathogen Informatics"/>
        </authorList>
    </citation>
    <scope>NUCLEOTIDE SEQUENCE [LARGE SCALE GENOMIC DNA]</scope>
</reference>
<reference evidence="4" key="1">
    <citation type="submission" date="2017-02" db="UniProtKB">
        <authorList>
            <consortium name="WormBaseParasite"/>
        </authorList>
    </citation>
    <scope>IDENTIFICATION</scope>
</reference>
<keyword evidence="3" id="KW-1185">Reference proteome</keyword>
<dbReference type="Proteomes" id="UP000271162">
    <property type="component" value="Unassembled WGS sequence"/>
</dbReference>
<evidence type="ECO:0000256" key="1">
    <source>
        <dbReference type="SAM" id="MobiDB-lite"/>
    </source>
</evidence>
<gene>
    <name evidence="2" type="ORF">NBR_LOCUS21955</name>
</gene>
<protein>
    <submittedName>
        <fullName evidence="2 4">Uncharacterized protein</fullName>
    </submittedName>
</protein>
<evidence type="ECO:0000313" key="2">
    <source>
        <dbReference type="EMBL" id="VDL86439.1"/>
    </source>
</evidence>